<dbReference type="InterPro" id="IPR041664">
    <property type="entry name" value="AAA_16"/>
</dbReference>
<reference evidence="2" key="1">
    <citation type="journal article" date="2014" name="Int. J. Syst. Evol. Microbiol.">
        <title>Complete genome sequence of Corynebacterium casei LMG S-19264T (=DSM 44701T), isolated from a smear-ripened cheese.</title>
        <authorList>
            <consortium name="US DOE Joint Genome Institute (JGI-PGF)"/>
            <person name="Walter F."/>
            <person name="Albersmeier A."/>
            <person name="Kalinowski J."/>
            <person name="Ruckert C."/>
        </authorList>
    </citation>
    <scope>NUCLEOTIDE SEQUENCE</scope>
    <source>
        <strain evidence="2">JCM 3090</strain>
    </source>
</reference>
<dbReference type="SUPFAM" id="SSF52540">
    <property type="entry name" value="P-loop containing nucleoside triphosphate hydrolases"/>
    <property type="match status" value="1"/>
</dbReference>
<evidence type="ECO:0000313" key="3">
    <source>
        <dbReference type="Proteomes" id="UP000649739"/>
    </source>
</evidence>
<accession>A0A8J3B7X4</accession>
<dbReference type="RefSeq" id="WP_189169036.1">
    <property type="nucleotide sequence ID" value="NZ_BMQB01000002.1"/>
</dbReference>
<dbReference type="AlphaFoldDB" id="A0A8J3B7X4"/>
<dbReference type="EMBL" id="BMQB01000002">
    <property type="protein sequence ID" value="GGJ83948.1"/>
    <property type="molecule type" value="Genomic_DNA"/>
</dbReference>
<comment type="caution">
    <text evidence="2">The sequence shown here is derived from an EMBL/GenBank/DDBJ whole genome shotgun (WGS) entry which is preliminary data.</text>
</comment>
<evidence type="ECO:0000259" key="1">
    <source>
        <dbReference type="Pfam" id="PF13191"/>
    </source>
</evidence>
<reference evidence="2" key="2">
    <citation type="submission" date="2020-09" db="EMBL/GenBank/DDBJ databases">
        <authorList>
            <person name="Sun Q."/>
            <person name="Ohkuma M."/>
        </authorList>
    </citation>
    <scope>NUCLEOTIDE SEQUENCE</scope>
    <source>
        <strain evidence="2">JCM 3090</strain>
    </source>
</reference>
<name>A0A8J3B7X4_9ACTN</name>
<organism evidence="2 3">
    <name type="scientific">Pilimelia anulata</name>
    <dbReference type="NCBI Taxonomy" id="53371"/>
    <lineage>
        <taxon>Bacteria</taxon>
        <taxon>Bacillati</taxon>
        <taxon>Actinomycetota</taxon>
        <taxon>Actinomycetes</taxon>
        <taxon>Micromonosporales</taxon>
        <taxon>Micromonosporaceae</taxon>
        <taxon>Pilimelia</taxon>
    </lineage>
</organism>
<dbReference type="InterPro" id="IPR027417">
    <property type="entry name" value="P-loop_NTPase"/>
</dbReference>
<gene>
    <name evidence="2" type="ORF">GCM10010123_12040</name>
</gene>
<dbReference type="Gene3D" id="3.40.50.300">
    <property type="entry name" value="P-loop containing nucleotide triphosphate hydrolases"/>
    <property type="match status" value="1"/>
</dbReference>
<proteinExistence type="predicted"/>
<dbReference type="Pfam" id="PF13191">
    <property type="entry name" value="AAA_16"/>
    <property type="match status" value="1"/>
</dbReference>
<protein>
    <recommendedName>
        <fullName evidence="1">Orc1-like AAA ATPase domain-containing protein</fullName>
    </recommendedName>
</protein>
<evidence type="ECO:0000313" key="2">
    <source>
        <dbReference type="EMBL" id="GGJ83948.1"/>
    </source>
</evidence>
<dbReference type="Proteomes" id="UP000649739">
    <property type="component" value="Unassembled WGS sequence"/>
</dbReference>
<sequence>MAVLLADRLAGARRRGFVGRTAELAALADLLAGAGTHRILYLRGPGGVGKTTLLRRYADLARDAHRPVCWLDGRDLDAAPVDALRAALPGRPADPLAALADAGTDAVWLVDAVERVGGGQRWLWDELLPRLPGGAAAVLAGRDPVPARLGADPGWRELLRPLAVGNLDAADAVALLRRRGVPAAAHPAALALSHGHPLALALYGDVCAAAGGPPPADATRQVVAALLRELVDAVPDGGHRAALEAVAQVRATTEPLLAALLDVPDARAEFARLRELSIIDAGPRGLEPHDLVREALASELRWRHPRRHAAIRQRARAWYRDRFAAAADPAAQRAVLADYAFLHRHAPGAAALLARLGAEPGADGPGGPAVAPAVPADLPALRALVAAHEGPESAALFAHWAGIQPDAVHVVRGGAGPPAGLYVLLALDRTTAAQRAPDPAAVAAWQHLAGSAPPRPGERVTLVRHWLAADGYQEPGPVPALISLEVVRHCLTVRGLAFHFLPCADPDAWAGACAHADLARLPGADFAVGGRRYGVYGHDWRATPPLAWLAVLADREDPDAGGPPAGAAPAGLDEPAFAAAVRAALRDLERPDRLADSPLAAAAAVRGGADPARAVAGLLRDGARQLADSARDRSGYRALHHTYLQPAGTQRAAAELLDLPMSTYRRHLAAGTARLVALLWRRETLARDGG</sequence>
<feature type="domain" description="Orc1-like AAA ATPase" evidence="1">
    <location>
        <begin position="17"/>
        <end position="265"/>
    </location>
</feature>
<keyword evidence="3" id="KW-1185">Reference proteome</keyword>